<dbReference type="Gene3D" id="1.10.10.370">
    <property type="entry name" value="DsrC-like protein, C-terminal domain"/>
    <property type="match status" value="1"/>
</dbReference>
<keyword evidence="3" id="KW-0808">Transferase</keyword>
<evidence type="ECO:0000313" key="5">
    <source>
        <dbReference type="EMBL" id="PSL09986.1"/>
    </source>
</evidence>
<dbReference type="RefSeq" id="WP_170069371.1">
    <property type="nucleotide sequence ID" value="NZ_PYGI01000028.1"/>
</dbReference>
<dbReference type="GO" id="GO:0005737">
    <property type="term" value="C:cytoplasm"/>
    <property type="evidence" value="ECO:0007669"/>
    <property type="project" value="UniProtKB-SubCell"/>
</dbReference>
<accession>A0A2P8EKH7</accession>
<dbReference type="Proteomes" id="UP000242133">
    <property type="component" value="Unassembled WGS sequence"/>
</dbReference>
<comment type="function">
    <text evidence="3">Part of a sulfur-relay system.</text>
</comment>
<organism evidence="5 6">
    <name type="scientific">Marinobacterium halophilum</name>
    <dbReference type="NCBI Taxonomy" id="267374"/>
    <lineage>
        <taxon>Bacteria</taxon>
        <taxon>Pseudomonadati</taxon>
        <taxon>Pseudomonadota</taxon>
        <taxon>Gammaproteobacteria</taxon>
        <taxon>Oceanospirillales</taxon>
        <taxon>Oceanospirillaceae</taxon>
        <taxon>Marinobacterium</taxon>
    </lineage>
</organism>
<dbReference type="InterPro" id="IPR042072">
    <property type="entry name" value="DsrC-like_C"/>
</dbReference>
<dbReference type="EC" id="2.8.1.-" evidence="3"/>
<gene>
    <name evidence="5" type="ORF">CLV44_12812</name>
</gene>
<dbReference type="Gene3D" id="3.30.1420.10">
    <property type="match status" value="1"/>
</dbReference>
<reference evidence="5 6" key="1">
    <citation type="submission" date="2018-03" db="EMBL/GenBank/DDBJ databases">
        <title>Genomic Encyclopedia of Archaeal and Bacterial Type Strains, Phase II (KMG-II): from individual species to whole genera.</title>
        <authorList>
            <person name="Goeker M."/>
        </authorList>
    </citation>
    <scope>NUCLEOTIDE SEQUENCE [LARGE SCALE GENOMIC DNA]</scope>
    <source>
        <strain evidence="5 6">DSM 17586</strain>
    </source>
</reference>
<evidence type="ECO:0000256" key="4">
    <source>
        <dbReference type="PIRSR" id="PIRSR006223-50"/>
    </source>
</evidence>
<evidence type="ECO:0000256" key="1">
    <source>
        <dbReference type="ARBA" id="ARBA00004496"/>
    </source>
</evidence>
<dbReference type="NCBIfam" id="TIGR03342">
    <property type="entry name" value="dsrC_tusE_dsvC"/>
    <property type="match status" value="1"/>
</dbReference>
<evidence type="ECO:0000313" key="6">
    <source>
        <dbReference type="Proteomes" id="UP000242133"/>
    </source>
</evidence>
<comment type="similarity">
    <text evidence="3">Belongs to the dsrC/tusE family.</text>
</comment>
<sequence length="111" mass="12667">MMQLLIDDQTIALDEEGYLYNLEQWTPEVARLLAQEESLELTDAHWEIIHLLREFYQQFQLSPAMRPLVKAVAAKLGKDKGRSIYLMQLFPGSPAKVIARLAGLPKPDNCL</sequence>
<dbReference type="InterPro" id="IPR043163">
    <property type="entry name" value="DsrC-like_N"/>
</dbReference>
<feature type="active site" description="Cysteine persulfide intermediate" evidence="4">
    <location>
        <position position="110"/>
    </location>
</feature>
<dbReference type="AlphaFoldDB" id="A0A2P8EKH7"/>
<evidence type="ECO:0000256" key="2">
    <source>
        <dbReference type="ARBA" id="ARBA00022490"/>
    </source>
</evidence>
<dbReference type="PANTHER" id="PTHR37010">
    <property type="entry name" value="SULFURTRANSFERASE TUSE"/>
    <property type="match status" value="1"/>
</dbReference>
<proteinExistence type="inferred from homology"/>
<evidence type="ECO:0000256" key="3">
    <source>
        <dbReference type="PIRNR" id="PIRNR006223"/>
    </source>
</evidence>
<keyword evidence="2" id="KW-0963">Cytoplasm</keyword>
<dbReference type="SUPFAM" id="SSF69721">
    <property type="entry name" value="DsrC, the gamma subunit of dissimilatory sulfite reductase"/>
    <property type="match status" value="1"/>
</dbReference>
<name>A0A2P8EKH7_9GAMM</name>
<dbReference type="InterPro" id="IPR007453">
    <property type="entry name" value="DsrC/TusE"/>
</dbReference>
<dbReference type="GO" id="GO:0016740">
    <property type="term" value="F:transferase activity"/>
    <property type="evidence" value="ECO:0007669"/>
    <property type="project" value="UniProtKB-KW"/>
</dbReference>
<keyword evidence="6" id="KW-1185">Reference proteome</keyword>
<dbReference type="InterPro" id="IPR025526">
    <property type="entry name" value="DsrC-like_dom_sf"/>
</dbReference>
<dbReference type="GO" id="GO:0097163">
    <property type="term" value="F:sulfur carrier activity"/>
    <property type="evidence" value="ECO:0007669"/>
    <property type="project" value="TreeGrafter"/>
</dbReference>
<protein>
    <recommendedName>
        <fullName evidence="3">Sulfurtransferase</fullName>
        <ecNumber evidence="3">2.8.1.-</ecNumber>
    </recommendedName>
</protein>
<dbReference type="PANTHER" id="PTHR37010:SF1">
    <property type="entry name" value="SULFURTRANSFERASE TUSE"/>
    <property type="match status" value="1"/>
</dbReference>
<dbReference type="PIRSF" id="PIRSF006223">
    <property type="entry name" value="DsrC_TusE"/>
    <property type="match status" value="1"/>
</dbReference>
<comment type="caution">
    <text evidence="5">The sequence shown here is derived from an EMBL/GenBank/DDBJ whole genome shotgun (WGS) entry which is preliminary data.</text>
</comment>
<dbReference type="EMBL" id="PYGI01000028">
    <property type="protein sequence ID" value="PSL09986.1"/>
    <property type="molecule type" value="Genomic_DNA"/>
</dbReference>
<comment type="subcellular location">
    <subcellularLocation>
        <location evidence="1">Cytoplasm</location>
    </subcellularLocation>
</comment>
<dbReference type="Pfam" id="PF04358">
    <property type="entry name" value="DsrC"/>
    <property type="match status" value="1"/>
</dbReference>
<dbReference type="GO" id="GO:0002143">
    <property type="term" value="P:tRNA wobble position uridine thiolation"/>
    <property type="evidence" value="ECO:0007669"/>
    <property type="project" value="TreeGrafter"/>
</dbReference>